<dbReference type="PANTHER" id="PTHR46749">
    <property type="entry name" value="COMPLEX III ASSEMBLY FACTOR LYRM7"/>
    <property type="match status" value="1"/>
</dbReference>
<dbReference type="GO" id="GO:0044183">
    <property type="term" value="F:protein folding chaperone"/>
    <property type="evidence" value="ECO:0007669"/>
    <property type="project" value="TreeGrafter"/>
</dbReference>
<evidence type="ECO:0000313" key="6">
    <source>
        <dbReference type="Proteomes" id="UP000232323"/>
    </source>
</evidence>
<dbReference type="AlphaFoldDB" id="A0A250X3B6"/>
<protein>
    <submittedName>
        <fullName evidence="5">Uncharacterized protein</fullName>
    </submittedName>
</protein>
<evidence type="ECO:0000256" key="1">
    <source>
        <dbReference type="ARBA" id="ARBA00004305"/>
    </source>
</evidence>
<evidence type="ECO:0000256" key="2">
    <source>
        <dbReference type="ARBA" id="ARBA00023128"/>
    </source>
</evidence>
<gene>
    <name evidence="5" type="ORF">CEUSTIGMA_g5011.t1</name>
</gene>
<evidence type="ECO:0000313" key="5">
    <source>
        <dbReference type="EMBL" id="GAX77567.1"/>
    </source>
</evidence>
<dbReference type="Proteomes" id="UP000232323">
    <property type="component" value="Unassembled WGS sequence"/>
</dbReference>
<dbReference type="PANTHER" id="PTHR46749:SF1">
    <property type="entry name" value="COMPLEX III ASSEMBLY FACTOR LYRM7"/>
    <property type="match status" value="1"/>
</dbReference>
<proteinExistence type="predicted"/>
<feature type="compositionally biased region" description="Polar residues" evidence="4">
    <location>
        <begin position="91"/>
        <end position="101"/>
    </location>
</feature>
<evidence type="ECO:0000256" key="4">
    <source>
        <dbReference type="SAM" id="MobiDB-lite"/>
    </source>
</evidence>
<dbReference type="InterPro" id="IPR050435">
    <property type="entry name" value="MZM1/LYRM7"/>
</dbReference>
<evidence type="ECO:0000256" key="3">
    <source>
        <dbReference type="ARBA" id="ARBA00023186"/>
    </source>
</evidence>
<dbReference type="InterPro" id="IPR045298">
    <property type="entry name" value="Complex1_LYR_LYRM7"/>
</dbReference>
<feature type="compositionally biased region" description="Basic and acidic residues" evidence="4">
    <location>
        <begin position="103"/>
        <end position="118"/>
    </location>
</feature>
<sequence length="118" mass="12985">MMNVMNASDMTCCSSKIMSSKSSISAYRHLLRTVHKTFKGDFAAIGLAYGEIRAQFNASKHLTAQRDIDDKLAEAKDAQMFIAENIVQAEKSSSGTLSVSPENAKRLKDITPDDILKQ</sequence>
<dbReference type="EMBL" id="BEGY01000025">
    <property type="protein sequence ID" value="GAX77567.1"/>
    <property type="molecule type" value="Genomic_DNA"/>
</dbReference>
<comment type="subcellular location">
    <subcellularLocation>
        <location evidence="1">Mitochondrion matrix</location>
    </subcellularLocation>
</comment>
<dbReference type="GO" id="GO:0005759">
    <property type="term" value="C:mitochondrial matrix"/>
    <property type="evidence" value="ECO:0007669"/>
    <property type="project" value="UniProtKB-SubCell"/>
</dbReference>
<keyword evidence="3" id="KW-0143">Chaperone</keyword>
<dbReference type="STRING" id="1157962.A0A250X3B6"/>
<name>A0A250X3B6_9CHLO</name>
<dbReference type="OrthoDB" id="529194at2759"/>
<dbReference type="CDD" id="cd20267">
    <property type="entry name" value="Complex1_LYR_LYRM7"/>
    <property type="match status" value="1"/>
</dbReference>
<feature type="region of interest" description="Disordered" evidence="4">
    <location>
        <begin position="91"/>
        <end position="118"/>
    </location>
</feature>
<comment type="caution">
    <text evidence="5">The sequence shown here is derived from an EMBL/GenBank/DDBJ whole genome shotgun (WGS) entry which is preliminary data.</text>
</comment>
<reference evidence="5 6" key="1">
    <citation type="submission" date="2017-08" db="EMBL/GenBank/DDBJ databases">
        <title>Acidophilic green algal genome provides insights into adaptation to an acidic environment.</title>
        <authorList>
            <person name="Hirooka S."/>
            <person name="Hirose Y."/>
            <person name="Kanesaki Y."/>
            <person name="Higuchi S."/>
            <person name="Fujiwara T."/>
            <person name="Onuma R."/>
            <person name="Era A."/>
            <person name="Ohbayashi R."/>
            <person name="Uzuka A."/>
            <person name="Nozaki H."/>
            <person name="Yoshikawa H."/>
            <person name="Miyagishima S.Y."/>
        </authorList>
    </citation>
    <scope>NUCLEOTIDE SEQUENCE [LARGE SCALE GENOMIC DNA]</scope>
    <source>
        <strain evidence="5 6">NIES-2499</strain>
    </source>
</reference>
<keyword evidence="6" id="KW-1185">Reference proteome</keyword>
<dbReference type="GO" id="GO:0034551">
    <property type="term" value="P:mitochondrial respiratory chain complex III assembly"/>
    <property type="evidence" value="ECO:0007669"/>
    <property type="project" value="InterPro"/>
</dbReference>
<organism evidence="5 6">
    <name type="scientific">Chlamydomonas eustigma</name>
    <dbReference type="NCBI Taxonomy" id="1157962"/>
    <lineage>
        <taxon>Eukaryota</taxon>
        <taxon>Viridiplantae</taxon>
        <taxon>Chlorophyta</taxon>
        <taxon>core chlorophytes</taxon>
        <taxon>Chlorophyceae</taxon>
        <taxon>CS clade</taxon>
        <taxon>Chlamydomonadales</taxon>
        <taxon>Chlamydomonadaceae</taxon>
        <taxon>Chlamydomonas</taxon>
    </lineage>
</organism>
<accession>A0A250X3B6</accession>
<keyword evidence="2" id="KW-0496">Mitochondrion</keyword>